<sequence>MTILAARTMRGVVFDGAGPVLATVPLPELGEPRSALVRVRATGICGTDRAILLGEFPAVPGVVLGHESVGEVVATGEGTGRVRPGDRVVINPTYYCGECPECRTERARYCPHKDGRELGIDCPGTMAEFVTVDQRFLHPLPAGMSYRRAVLIEPLACVLANLEVAAPGWDDTVLVAGGGPIGMLAALVLAARGHRPWLAERDPVRVRLAAEVLPEVRVVHTATLDTERPDVVVDTTGVLLAEAVRVVAPGGTVVVMGEREAATATLGARSIATRGIRVAGAGPYPPRLFEVAVRLAETLPLERLITHEVPLSRMVEAFALLGIGGEGYRAGKVLLTPDGTA</sequence>
<dbReference type="InterPro" id="IPR013154">
    <property type="entry name" value="ADH-like_N"/>
</dbReference>
<dbReference type="PANTHER" id="PTHR43401:SF2">
    <property type="entry name" value="L-THREONINE 3-DEHYDROGENASE"/>
    <property type="match status" value="1"/>
</dbReference>
<dbReference type="PANTHER" id="PTHR43401">
    <property type="entry name" value="L-THREONINE 3-DEHYDROGENASE"/>
    <property type="match status" value="1"/>
</dbReference>
<evidence type="ECO:0000313" key="6">
    <source>
        <dbReference type="EMBL" id="SNR90595.1"/>
    </source>
</evidence>
<dbReference type="RefSeq" id="WP_089294652.1">
    <property type="nucleotide sequence ID" value="NZ_BOMU01000047.1"/>
</dbReference>
<evidence type="ECO:0000256" key="1">
    <source>
        <dbReference type="ARBA" id="ARBA00001947"/>
    </source>
</evidence>
<dbReference type="InterPro" id="IPR020843">
    <property type="entry name" value="ER"/>
</dbReference>
<dbReference type="GO" id="GO:0016491">
    <property type="term" value="F:oxidoreductase activity"/>
    <property type="evidence" value="ECO:0007669"/>
    <property type="project" value="UniProtKB-KW"/>
</dbReference>
<evidence type="ECO:0000313" key="7">
    <source>
        <dbReference type="Proteomes" id="UP000198415"/>
    </source>
</evidence>
<dbReference type="GO" id="GO:0046872">
    <property type="term" value="F:metal ion binding"/>
    <property type="evidence" value="ECO:0007669"/>
    <property type="project" value="UniProtKB-KW"/>
</dbReference>
<organism evidence="6 7">
    <name type="scientific">Actinoplanes regularis</name>
    <dbReference type="NCBI Taxonomy" id="52697"/>
    <lineage>
        <taxon>Bacteria</taxon>
        <taxon>Bacillati</taxon>
        <taxon>Actinomycetota</taxon>
        <taxon>Actinomycetes</taxon>
        <taxon>Micromonosporales</taxon>
        <taxon>Micromonosporaceae</taxon>
        <taxon>Actinoplanes</taxon>
    </lineage>
</organism>
<dbReference type="InterPro" id="IPR011032">
    <property type="entry name" value="GroES-like_sf"/>
</dbReference>
<dbReference type="InterPro" id="IPR050129">
    <property type="entry name" value="Zn_alcohol_dh"/>
</dbReference>
<dbReference type="Gene3D" id="3.40.50.720">
    <property type="entry name" value="NAD(P)-binding Rossmann-like Domain"/>
    <property type="match status" value="1"/>
</dbReference>
<dbReference type="EMBL" id="FZNR01000007">
    <property type="protein sequence ID" value="SNR90595.1"/>
    <property type="molecule type" value="Genomic_DNA"/>
</dbReference>
<name>A0A239A4N2_9ACTN</name>
<protein>
    <submittedName>
        <fullName evidence="6">Threonine dehydrogenase</fullName>
    </submittedName>
</protein>
<keyword evidence="7" id="KW-1185">Reference proteome</keyword>
<proteinExistence type="predicted"/>
<evidence type="ECO:0000256" key="2">
    <source>
        <dbReference type="ARBA" id="ARBA00022723"/>
    </source>
</evidence>
<dbReference type="SMART" id="SM00829">
    <property type="entry name" value="PKS_ER"/>
    <property type="match status" value="1"/>
</dbReference>
<dbReference type="Gene3D" id="3.90.180.10">
    <property type="entry name" value="Medium-chain alcohol dehydrogenases, catalytic domain"/>
    <property type="match status" value="1"/>
</dbReference>
<gene>
    <name evidence="6" type="ORF">SAMN06264365_10766</name>
</gene>
<dbReference type="SUPFAM" id="SSF51735">
    <property type="entry name" value="NAD(P)-binding Rossmann-fold domains"/>
    <property type="match status" value="1"/>
</dbReference>
<evidence type="ECO:0000256" key="4">
    <source>
        <dbReference type="ARBA" id="ARBA00023002"/>
    </source>
</evidence>
<accession>A0A239A4N2</accession>
<dbReference type="Proteomes" id="UP000198415">
    <property type="component" value="Unassembled WGS sequence"/>
</dbReference>
<dbReference type="SUPFAM" id="SSF50129">
    <property type="entry name" value="GroES-like"/>
    <property type="match status" value="1"/>
</dbReference>
<keyword evidence="2" id="KW-0479">Metal-binding</keyword>
<dbReference type="AlphaFoldDB" id="A0A239A4N2"/>
<keyword evidence="4" id="KW-0560">Oxidoreductase</keyword>
<dbReference type="OrthoDB" id="9797931at2"/>
<dbReference type="InterPro" id="IPR036291">
    <property type="entry name" value="NAD(P)-bd_dom_sf"/>
</dbReference>
<evidence type="ECO:0000256" key="3">
    <source>
        <dbReference type="ARBA" id="ARBA00022833"/>
    </source>
</evidence>
<comment type="cofactor">
    <cofactor evidence="1">
        <name>Zn(2+)</name>
        <dbReference type="ChEBI" id="CHEBI:29105"/>
    </cofactor>
</comment>
<reference evidence="6 7" key="1">
    <citation type="submission" date="2017-06" db="EMBL/GenBank/DDBJ databases">
        <authorList>
            <person name="Kim H.J."/>
            <person name="Triplett B.A."/>
        </authorList>
    </citation>
    <scope>NUCLEOTIDE SEQUENCE [LARGE SCALE GENOMIC DNA]</scope>
    <source>
        <strain evidence="6 7">DSM 43151</strain>
    </source>
</reference>
<keyword evidence="3" id="KW-0862">Zinc</keyword>
<feature type="domain" description="Enoyl reductase (ER)" evidence="5">
    <location>
        <begin position="16"/>
        <end position="335"/>
    </location>
</feature>
<evidence type="ECO:0000259" key="5">
    <source>
        <dbReference type="SMART" id="SM00829"/>
    </source>
</evidence>
<dbReference type="Pfam" id="PF08240">
    <property type="entry name" value="ADH_N"/>
    <property type="match status" value="1"/>
</dbReference>